<evidence type="ECO:0000313" key="3">
    <source>
        <dbReference type="Proteomes" id="UP001309876"/>
    </source>
</evidence>
<organism evidence="2 3">
    <name type="scientific">Lithohypha guttulata</name>
    <dbReference type="NCBI Taxonomy" id="1690604"/>
    <lineage>
        <taxon>Eukaryota</taxon>
        <taxon>Fungi</taxon>
        <taxon>Dikarya</taxon>
        <taxon>Ascomycota</taxon>
        <taxon>Pezizomycotina</taxon>
        <taxon>Eurotiomycetes</taxon>
        <taxon>Chaetothyriomycetidae</taxon>
        <taxon>Chaetothyriales</taxon>
        <taxon>Trichomeriaceae</taxon>
        <taxon>Lithohypha</taxon>
    </lineage>
</organism>
<feature type="domain" description="CN hydrolase" evidence="1">
    <location>
        <begin position="1"/>
        <end position="254"/>
    </location>
</feature>
<keyword evidence="2" id="KW-0378">Hydrolase</keyword>
<reference evidence="2 3" key="1">
    <citation type="submission" date="2023-08" db="EMBL/GenBank/DDBJ databases">
        <title>Black Yeasts Isolated from many extreme environments.</title>
        <authorList>
            <person name="Coleine C."/>
            <person name="Stajich J.E."/>
            <person name="Selbmann L."/>
        </authorList>
    </citation>
    <scope>NUCLEOTIDE SEQUENCE [LARGE SCALE GENOMIC DNA]</scope>
    <source>
        <strain evidence="2 3">CCFEE 5910</strain>
    </source>
</reference>
<evidence type="ECO:0000313" key="2">
    <source>
        <dbReference type="EMBL" id="KAK5082735.1"/>
    </source>
</evidence>
<dbReference type="SUPFAM" id="SSF56317">
    <property type="entry name" value="Carbon-nitrogen hydrolase"/>
    <property type="match status" value="1"/>
</dbReference>
<dbReference type="PROSITE" id="PS50263">
    <property type="entry name" value="CN_HYDROLASE"/>
    <property type="match status" value="1"/>
</dbReference>
<gene>
    <name evidence="2" type="primary">NIT2</name>
    <name evidence="2" type="ORF">LTR05_006615</name>
</gene>
<keyword evidence="3" id="KW-1185">Reference proteome</keyword>
<dbReference type="Proteomes" id="UP001309876">
    <property type="component" value="Unassembled WGS sequence"/>
</dbReference>
<dbReference type="InterPro" id="IPR003010">
    <property type="entry name" value="C-N_Hydrolase"/>
</dbReference>
<sequence>MSHNLAQCQKLVKKAADAGAKALFLPEGSDYIGSGPEESVSLAKTIHESEFVRGLQDEARQHKISIQVGLHEPTNPPSSRILNTLLWISPSGKILEETRYTKLHLFNLDLGESGGPVMKENKTIQAGNTIVEPYSTVLGKVGSQICFDLRFPEPAIRLRRLGANIIVYPSAFTVPTGALGHWEILLRARAIETECYIVAAAQCGRHNEKRVSYGDSMVIDPKGRVVTRASKVEDEKSEKEGARDPQLLTFEIDTEAVDDARKTIPLERRTDVYPEI</sequence>
<dbReference type="PANTHER" id="PTHR23088:SF27">
    <property type="entry name" value="DEAMINATED GLUTATHIONE AMIDASE"/>
    <property type="match status" value="1"/>
</dbReference>
<dbReference type="Gene3D" id="3.60.110.10">
    <property type="entry name" value="Carbon-nitrogen hydrolase"/>
    <property type="match status" value="1"/>
</dbReference>
<dbReference type="EMBL" id="JAVRRJ010000007">
    <property type="protein sequence ID" value="KAK5082735.1"/>
    <property type="molecule type" value="Genomic_DNA"/>
</dbReference>
<name>A0AAN7YE10_9EURO</name>
<comment type="caution">
    <text evidence="2">The sequence shown here is derived from an EMBL/GenBank/DDBJ whole genome shotgun (WGS) entry which is preliminary data.</text>
</comment>
<dbReference type="Pfam" id="PF00795">
    <property type="entry name" value="CN_hydrolase"/>
    <property type="match status" value="1"/>
</dbReference>
<proteinExistence type="predicted"/>
<dbReference type="EC" id="3.5.1.6" evidence="2"/>
<protein>
    <submittedName>
        <fullName evidence="2">Carbon-nitrogen hydrolase</fullName>
        <ecNumber evidence="2">3.5.1.6</ecNumber>
    </submittedName>
</protein>
<evidence type="ECO:0000259" key="1">
    <source>
        <dbReference type="PROSITE" id="PS50263"/>
    </source>
</evidence>
<dbReference type="GO" id="GO:0003837">
    <property type="term" value="F:beta-ureidopropionase activity"/>
    <property type="evidence" value="ECO:0007669"/>
    <property type="project" value="UniProtKB-EC"/>
</dbReference>
<dbReference type="AlphaFoldDB" id="A0AAN7YE10"/>
<accession>A0AAN7YE10</accession>
<dbReference type="PANTHER" id="PTHR23088">
    <property type="entry name" value="NITRILASE-RELATED"/>
    <property type="match status" value="1"/>
</dbReference>
<dbReference type="InterPro" id="IPR036526">
    <property type="entry name" value="C-N_Hydrolase_sf"/>
</dbReference>